<evidence type="ECO:0000313" key="1">
    <source>
        <dbReference type="EMBL" id="MBC5995273.1"/>
    </source>
</evidence>
<dbReference type="Proteomes" id="UP000609849">
    <property type="component" value="Unassembled WGS sequence"/>
</dbReference>
<protein>
    <submittedName>
        <fullName evidence="1">Uncharacterized protein</fullName>
    </submittedName>
</protein>
<dbReference type="EMBL" id="JACRWE010000001">
    <property type="protein sequence ID" value="MBC5995273.1"/>
    <property type="molecule type" value="Genomic_DNA"/>
</dbReference>
<sequence>MPAPRLIIPKEILQDLIDKRYNQREMSKELKISKETLSKLLRENNLKIKPKIDNNIGKRFGKLVVLERVDNSKDSRKVYRCQCDCGNITDIKGKYLYNGDTRSCVCHKKDFKEYKEKNYKEALKKIGEKHGMLTIIDVNMNNKRRAYDMVCKCECGTISRKTYSQIIKGEIVSCGCYAREMSSKRLSESILSIIKNNHNKNWYFKKHENIVFCRSGYEVIYANYLIANNIEFEYEPEHFKLENGRRYTPDFYLLKEDRYIEIKGVPYEVLDRGNQKYRVELFRKNHKLQLLYWDDIYEICHLPYKSYGTYAYKAKSMSISVEDYLGKFLYLVY</sequence>
<proteinExistence type="predicted"/>
<dbReference type="Gene3D" id="3.40.91.30">
    <property type="match status" value="1"/>
</dbReference>
<gene>
    <name evidence="1" type="ORF">H8923_00745</name>
</gene>
<organism evidence="1 2">
    <name type="scientific">Romboutsia faecis</name>
    <dbReference type="NCBI Taxonomy" id="2764597"/>
    <lineage>
        <taxon>Bacteria</taxon>
        <taxon>Bacillati</taxon>
        <taxon>Bacillota</taxon>
        <taxon>Clostridia</taxon>
        <taxon>Peptostreptococcales</taxon>
        <taxon>Peptostreptococcaceae</taxon>
        <taxon>Romboutsia</taxon>
    </lineage>
</organism>
<evidence type="ECO:0000313" key="2">
    <source>
        <dbReference type="Proteomes" id="UP000609849"/>
    </source>
</evidence>
<name>A0ABR7JKQ1_9FIRM</name>
<accession>A0ABR7JKQ1</accession>
<comment type="caution">
    <text evidence="1">The sequence shown here is derived from an EMBL/GenBank/DDBJ whole genome shotgun (WGS) entry which is preliminary data.</text>
</comment>
<dbReference type="RefSeq" id="WP_153971516.1">
    <property type="nucleotide sequence ID" value="NZ_JACRWE010000001.1"/>
</dbReference>
<reference evidence="1 2" key="1">
    <citation type="submission" date="2020-08" db="EMBL/GenBank/DDBJ databases">
        <authorList>
            <person name="Liu C."/>
            <person name="Sun Q."/>
        </authorList>
    </citation>
    <scope>NUCLEOTIDE SEQUENCE [LARGE SCALE GENOMIC DNA]</scope>
    <source>
        <strain evidence="1 2">NSJ-18</strain>
    </source>
</reference>
<keyword evidence="2" id="KW-1185">Reference proteome</keyword>